<sequence>MTTSSPPRQYYYVLDLVDDQESIAEYERYHQPGNVPPAVIQSMKQAGIQNMKIFRMENRMVLTMTVDDTFSNERKQSIDESSEAVQKWEELMWKFQKPLAFGQGYRPGTKWREMKVIFDLDQHLKP</sequence>
<keyword evidence="2" id="KW-1185">Reference proteome</keyword>
<accession>A0ACD0NQT3</accession>
<protein>
    <submittedName>
        <fullName evidence="1">Uncharacterized protein</fullName>
    </submittedName>
</protein>
<reference evidence="1 2" key="1">
    <citation type="journal article" date="2018" name="Mol. Biol. Evol.">
        <title>Broad Genomic Sampling Reveals a Smut Pathogenic Ancestry of the Fungal Clade Ustilaginomycotina.</title>
        <authorList>
            <person name="Kijpornyongpan T."/>
            <person name="Mondo S.J."/>
            <person name="Barry K."/>
            <person name="Sandor L."/>
            <person name="Lee J."/>
            <person name="Lipzen A."/>
            <person name="Pangilinan J."/>
            <person name="LaButti K."/>
            <person name="Hainaut M."/>
            <person name="Henrissat B."/>
            <person name="Grigoriev I.V."/>
            <person name="Spatafora J.W."/>
            <person name="Aime M.C."/>
        </authorList>
    </citation>
    <scope>NUCLEOTIDE SEQUENCE [LARGE SCALE GENOMIC DNA]</scope>
    <source>
        <strain evidence="1 2">SA 807</strain>
    </source>
</reference>
<gene>
    <name evidence="1" type="ORF">IE53DRAFT_210503</name>
</gene>
<evidence type="ECO:0000313" key="1">
    <source>
        <dbReference type="EMBL" id="PWN48148.1"/>
    </source>
</evidence>
<dbReference type="Proteomes" id="UP000245626">
    <property type="component" value="Unassembled WGS sequence"/>
</dbReference>
<organism evidence="1 2">
    <name type="scientific">Violaceomyces palustris</name>
    <dbReference type="NCBI Taxonomy" id="1673888"/>
    <lineage>
        <taxon>Eukaryota</taxon>
        <taxon>Fungi</taxon>
        <taxon>Dikarya</taxon>
        <taxon>Basidiomycota</taxon>
        <taxon>Ustilaginomycotina</taxon>
        <taxon>Ustilaginomycetes</taxon>
        <taxon>Violaceomycetales</taxon>
        <taxon>Violaceomycetaceae</taxon>
        <taxon>Violaceomyces</taxon>
    </lineage>
</organism>
<name>A0ACD0NQT3_9BASI</name>
<proteinExistence type="predicted"/>
<evidence type="ECO:0000313" key="2">
    <source>
        <dbReference type="Proteomes" id="UP000245626"/>
    </source>
</evidence>
<dbReference type="EMBL" id="KZ820260">
    <property type="protein sequence ID" value="PWN48148.1"/>
    <property type="molecule type" value="Genomic_DNA"/>
</dbReference>